<gene>
    <name evidence="1" type="ORF">GPUH_LOCUS4904</name>
</gene>
<dbReference type="AlphaFoldDB" id="A0A183D862"/>
<dbReference type="EMBL" id="UYRT01009742">
    <property type="protein sequence ID" value="VDK48022.1"/>
    <property type="molecule type" value="Genomic_DNA"/>
</dbReference>
<sequence length="69" mass="8239">MIFAASVFEDLSISETYKRFKEETEFDLAEERESDLYKYMKMHRIYNKTLAKWMMNRSRNSGSSGEVVL</sequence>
<reference evidence="1 2" key="2">
    <citation type="submission" date="2018-11" db="EMBL/GenBank/DDBJ databases">
        <authorList>
            <consortium name="Pathogen Informatics"/>
        </authorList>
    </citation>
    <scope>NUCLEOTIDE SEQUENCE [LARGE SCALE GENOMIC DNA]</scope>
</reference>
<dbReference type="Proteomes" id="UP000271098">
    <property type="component" value="Unassembled WGS sequence"/>
</dbReference>
<dbReference type="OrthoDB" id="5835649at2759"/>
<name>A0A183D862_9BILA</name>
<evidence type="ECO:0000313" key="1">
    <source>
        <dbReference type="EMBL" id="VDK48022.1"/>
    </source>
</evidence>
<keyword evidence="2" id="KW-1185">Reference proteome</keyword>
<accession>A0A183D862</accession>
<organism evidence="3">
    <name type="scientific">Gongylonema pulchrum</name>
    <dbReference type="NCBI Taxonomy" id="637853"/>
    <lineage>
        <taxon>Eukaryota</taxon>
        <taxon>Metazoa</taxon>
        <taxon>Ecdysozoa</taxon>
        <taxon>Nematoda</taxon>
        <taxon>Chromadorea</taxon>
        <taxon>Rhabditida</taxon>
        <taxon>Spirurina</taxon>
        <taxon>Spiruromorpha</taxon>
        <taxon>Spiruroidea</taxon>
        <taxon>Gongylonematidae</taxon>
        <taxon>Gongylonema</taxon>
    </lineage>
</organism>
<protein>
    <submittedName>
        <fullName evidence="1 3">Uncharacterized protein</fullName>
    </submittedName>
</protein>
<proteinExistence type="predicted"/>
<reference evidence="3" key="1">
    <citation type="submission" date="2016-06" db="UniProtKB">
        <authorList>
            <consortium name="WormBaseParasite"/>
        </authorList>
    </citation>
    <scope>IDENTIFICATION</scope>
</reference>
<dbReference type="WBParaSite" id="GPUH_0000491001-mRNA-1">
    <property type="protein sequence ID" value="GPUH_0000491001-mRNA-1"/>
    <property type="gene ID" value="GPUH_0000491001"/>
</dbReference>
<evidence type="ECO:0000313" key="3">
    <source>
        <dbReference type="WBParaSite" id="GPUH_0000491001-mRNA-1"/>
    </source>
</evidence>
<evidence type="ECO:0000313" key="2">
    <source>
        <dbReference type="Proteomes" id="UP000271098"/>
    </source>
</evidence>